<dbReference type="OrthoDB" id="269227at2759"/>
<dbReference type="InterPro" id="IPR007867">
    <property type="entry name" value="GMC_OxRtase_C"/>
</dbReference>
<name>A0A7J7LQP5_9MAGN</name>
<dbReference type="Pfam" id="PF05199">
    <property type="entry name" value="GMC_oxred_C"/>
    <property type="match status" value="1"/>
</dbReference>
<dbReference type="GO" id="GO:0016614">
    <property type="term" value="F:oxidoreductase activity, acting on CH-OH group of donors"/>
    <property type="evidence" value="ECO:0007669"/>
    <property type="project" value="InterPro"/>
</dbReference>
<keyword evidence="4" id="KW-0560">Oxidoreductase</keyword>
<keyword evidence="7" id="KW-1185">Reference proteome</keyword>
<evidence type="ECO:0000313" key="6">
    <source>
        <dbReference type="EMBL" id="KAF6144862.1"/>
    </source>
</evidence>
<dbReference type="PANTHER" id="PTHR46056">
    <property type="entry name" value="LONG-CHAIN-ALCOHOL OXIDASE"/>
    <property type="match status" value="1"/>
</dbReference>
<dbReference type="AlphaFoldDB" id="A0A7J7LQP5"/>
<keyword evidence="3" id="KW-0274">FAD</keyword>
<dbReference type="InterPro" id="IPR036188">
    <property type="entry name" value="FAD/NAD-bd_sf"/>
</dbReference>
<keyword evidence="2" id="KW-0285">Flavoprotein</keyword>
<accession>A0A7J7LQP5</accession>
<evidence type="ECO:0000313" key="7">
    <source>
        <dbReference type="Proteomes" id="UP000541444"/>
    </source>
</evidence>
<comment type="caution">
    <text evidence="6">The sequence shown here is derived from an EMBL/GenBank/DDBJ whole genome shotgun (WGS) entry which is preliminary data.</text>
</comment>
<protein>
    <recommendedName>
        <fullName evidence="5">Glucose-methanol-choline oxidoreductase C-terminal domain-containing protein</fullName>
    </recommendedName>
</protein>
<evidence type="ECO:0000256" key="3">
    <source>
        <dbReference type="ARBA" id="ARBA00022827"/>
    </source>
</evidence>
<organism evidence="6 7">
    <name type="scientific">Kingdonia uniflora</name>
    <dbReference type="NCBI Taxonomy" id="39325"/>
    <lineage>
        <taxon>Eukaryota</taxon>
        <taxon>Viridiplantae</taxon>
        <taxon>Streptophyta</taxon>
        <taxon>Embryophyta</taxon>
        <taxon>Tracheophyta</taxon>
        <taxon>Spermatophyta</taxon>
        <taxon>Magnoliopsida</taxon>
        <taxon>Ranunculales</taxon>
        <taxon>Circaeasteraceae</taxon>
        <taxon>Kingdonia</taxon>
    </lineage>
</organism>
<feature type="domain" description="Glucose-methanol-choline oxidoreductase C-terminal" evidence="5">
    <location>
        <begin position="196"/>
        <end position="300"/>
    </location>
</feature>
<evidence type="ECO:0000256" key="2">
    <source>
        <dbReference type="ARBA" id="ARBA00022630"/>
    </source>
</evidence>
<evidence type="ECO:0000256" key="4">
    <source>
        <dbReference type="ARBA" id="ARBA00023002"/>
    </source>
</evidence>
<dbReference type="SUPFAM" id="SSF51905">
    <property type="entry name" value="FAD/NAD(P)-binding domain"/>
    <property type="match status" value="1"/>
</dbReference>
<dbReference type="Gene3D" id="3.50.50.60">
    <property type="entry name" value="FAD/NAD(P)-binding domain"/>
    <property type="match status" value="1"/>
</dbReference>
<reference evidence="6 7" key="1">
    <citation type="journal article" date="2020" name="IScience">
        <title>Genome Sequencing of the Endangered Kingdonia uniflora (Circaeasteraceae, Ranunculales) Reveals Potential Mechanisms of Evolutionary Specialization.</title>
        <authorList>
            <person name="Sun Y."/>
            <person name="Deng T."/>
            <person name="Zhang A."/>
            <person name="Moore M.J."/>
            <person name="Landis J.B."/>
            <person name="Lin N."/>
            <person name="Zhang H."/>
            <person name="Zhang X."/>
            <person name="Huang J."/>
            <person name="Zhang X."/>
            <person name="Sun H."/>
            <person name="Wang H."/>
        </authorList>
    </citation>
    <scope>NUCLEOTIDE SEQUENCE [LARGE SCALE GENOMIC DNA]</scope>
    <source>
        <strain evidence="6">TB1705</strain>
        <tissue evidence="6">Leaf</tissue>
    </source>
</reference>
<dbReference type="PANTHER" id="PTHR46056:SF12">
    <property type="entry name" value="LONG-CHAIN-ALCOHOL OXIDASE"/>
    <property type="match status" value="1"/>
</dbReference>
<dbReference type="Proteomes" id="UP000541444">
    <property type="component" value="Unassembled WGS sequence"/>
</dbReference>
<evidence type="ECO:0000259" key="5">
    <source>
        <dbReference type="Pfam" id="PF05199"/>
    </source>
</evidence>
<gene>
    <name evidence="6" type="ORF">GIB67_001873</name>
</gene>
<evidence type="ECO:0000256" key="1">
    <source>
        <dbReference type="ARBA" id="ARBA00010790"/>
    </source>
</evidence>
<comment type="similarity">
    <text evidence="1">Belongs to the GMC oxidoreductase family.</text>
</comment>
<sequence>MLKIFFFFIYLSRTNEDSLNLAWEKGLKVIKDRKLNVFKIECDVVIDGSGCGGGVAAAVLANLRQKVIVVKKGHYIVAEDYSSLEGPSLNQLYESGGVLSTLDGKCMKLSGSTVGGGLAVTGGIITSLYKISSHESESDVQTVIEAPILGPASFGVLLPWVSGHDAKKKLLKYLRTGHLLTLGKDQRSGEVKQEGRISYKLDPLDKENLKTGMRRALQILVVAGATEVGIHKGDGPRIMCKGVKEKKLEEFLDTLIPCGGLKSNGELWNIYYSSHQMGSYRMGATEEDGVVDENDKKHGIMMQTCQKMGNIHPDLTVTSEERILDAILLWGTHNNRLCGWQAVDAYVMTSTPELLFGYSVINQHRRSSCKELQYLCDGGNNGVIYFANTSYGEHRWVNPILAKKICVTAGSPPARYTDPKALVSRAF</sequence>
<proteinExistence type="inferred from homology"/>
<dbReference type="EMBL" id="JACGCM010002106">
    <property type="protein sequence ID" value="KAF6144862.1"/>
    <property type="molecule type" value="Genomic_DNA"/>
</dbReference>